<keyword evidence="2" id="KW-1133">Transmembrane helix</keyword>
<keyword evidence="2" id="KW-0472">Membrane</keyword>
<dbReference type="InterPro" id="IPR046733">
    <property type="entry name" value="DUF6625"/>
</dbReference>
<evidence type="ECO:0000256" key="1">
    <source>
        <dbReference type="SAM" id="MobiDB-lite"/>
    </source>
</evidence>
<reference evidence="3 4" key="1">
    <citation type="journal article" date="2024" name="Science">
        <title>Giant polyketide synthase enzymes in the biosynthesis of giant marine polyether toxins.</title>
        <authorList>
            <person name="Fallon T.R."/>
            <person name="Shende V.V."/>
            <person name="Wierzbicki I.H."/>
            <person name="Pendleton A.L."/>
            <person name="Watervoot N.F."/>
            <person name="Auber R.P."/>
            <person name="Gonzalez D.J."/>
            <person name="Wisecaver J.H."/>
            <person name="Moore B.S."/>
        </authorList>
    </citation>
    <scope>NUCLEOTIDE SEQUENCE [LARGE SCALE GENOMIC DNA]</scope>
    <source>
        <strain evidence="3 4">12B1</strain>
    </source>
</reference>
<evidence type="ECO:0000313" key="4">
    <source>
        <dbReference type="Proteomes" id="UP001515480"/>
    </source>
</evidence>
<evidence type="ECO:0000256" key="2">
    <source>
        <dbReference type="SAM" id="Phobius"/>
    </source>
</evidence>
<proteinExistence type="predicted"/>
<name>A0AB34JTG6_PRYPA</name>
<dbReference type="EMBL" id="JBGBPQ010000005">
    <property type="protein sequence ID" value="KAL1524261.1"/>
    <property type="molecule type" value="Genomic_DNA"/>
</dbReference>
<feature type="region of interest" description="Disordered" evidence="1">
    <location>
        <begin position="91"/>
        <end position="111"/>
    </location>
</feature>
<organism evidence="3 4">
    <name type="scientific">Prymnesium parvum</name>
    <name type="common">Toxic golden alga</name>
    <dbReference type="NCBI Taxonomy" id="97485"/>
    <lineage>
        <taxon>Eukaryota</taxon>
        <taxon>Haptista</taxon>
        <taxon>Haptophyta</taxon>
        <taxon>Prymnesiophyceae</taxon>
        <taxon>Prymnesiales</taxon>
        <taxon>Prymnesiaceae</taxon>
        <taxon>Prymnesium</taxon>
    </lineage>
</organism>
<dbReference type="AlphaFoldDB" id="A0AB34JTG6"/>
<sequence length="599" mass="68035">MQHTAAWSTRRIKPCAFLRDLRWRRPPTFCLLVALVGPCWLLNIWRIGGFVAHQTSELSSSLIEEEALPLHPEKSSAAVVEGLRNAEPAMAAVDGSRSWREAQPRSLPPLRRRRRRDDVERLLVALEDSRASDAVAAHLGETEPRHGSRAGHSEAGREEGALPTLPRLEGAPPVQTLLSPPRRHPDFRLALTVPWIGQSFPSWFPYFLSSCARSAFLADWLIFHEDATVVGQEELPPNVILFNMGKDGLGRLFGTKLAAAIGEDALAPRLVRLFQTAFREFAYIVTEYKPTHGTVFSDYLKGYSHWSYTDIDMLIGDLPLFIEREELVEYDIFTYHFGDVYRLYLRGQFAAHQNREDLNLLWTKCEHLGSGLLSELEYKYRVVRALAKQGKRGRTRFISAEGCYSHAVATTPGLRVKFASKAFADWSDDAYFYVADGAVRKCPQPAQVWHGPRQQLVSGSSSAQECEPFGPRIAPHSLLLEGVQRAIGNREPVHIHPNCSRWVDEKWRVCADLNEDEAPRYNVLLHNGKWQSQRFESRQPSKSLEGAFLHLQRWKGRYKQLKYGDEDMPILRGRRLFKLSARGLTPIDTKYDDETGIAQ</sequence>
<feature type="transmembrane region" description="Helical" evidence="2">
    <location>
        <begin position="29"/>
        <end position="48"/>
    </location>
</feature>
<dbReference type="Pfam" id="PF20330">
    <property type="entry name" value="DUF6625"/>
    <property type="match status" value="1"/>
</dbReference>
<dbReference type="Proteomes" id="UP001515480">
    <property type="component" value="Unassembled WGS sequence"/>
</dbReference>
<gene>
    <name evidence="3" type="ORF">AB1Y20_019164</name>
</gene>
<comment type="caution">
    <text evidence="3">The sequence shown here is derived from an EMBL/GenBank/DDBJ whole genome shotgun (WGS) entry which is preliminary data.</text>
</comment>
<feature type="region of interest" description="Disordered" evidence="1">
    <location>
        <begin position="139"/>
        <end position="172"/>
    </location>
</feature>
<evidence type="ECO:0000313" key="3">
    <source>
        <dbReference type="EMBL" id="KAL1524261.1"/>
    </source>
</evidence>
<feature type="compositionally biased region" description="Basic and acidic residues" evidence="1">
    <location>
        <begin position="140"/>
        <end position="160"/>
    </location>
</feature>
<accession>A0AB34JTG6</accession>
<keyword evidence="4" id="KW-1185">Reference proteome</keyword>
<keyword evidence="2" id="KW-0812">Transmembrane</keyword>
<protein>
    <submittedName>
        <fullName evidence="3">Uncharacterized protein</fullName>
    </submittedName>
</protein>